<dbReference type="SUPFAM" id="SSF51905">
    <property type="entry name" value="FAD/NAD(P)-binding domain"/>
    <property type="match status" value="1"/>
</dbReference>
<dbReference type="PANTHER" id="PTHR40254:SF1">
    <property type="entry name" value="BLR0577 PROTEIN"/>
    <property type="match status" value="1"/>
</dbReference>
<dbReference type="Proteomes" id="UP001501444">
    <property type="component" value="Unassembled WGS sequence"/>
</dbReference>
<protein>
    <submittedName>
        <fullName evidence="2">FAD/NAD(P)-binding domain-containing protein</fullName>
    </submittedName>
</protein>
<name>A0ABP5TKM2_9ACTN</name>
<keyword evidence="3" id="KW-1185">Reference proteome</keyword>
<gene>
    <name evidence="2" type="ORF">GCM10010170_043170</name>
</gene>
<dbReference type="InterPro" id="IPR038732">
    <property type="entry name" value="HpyO/CreE_NAD-binding"/>
</dbReference>
<accession>A0ABP5TKM2</accession>
<dbReference type="InterPro" id="IPR052189">
    <property type="entry name" value="L-asp_N-monooxygenase_NS-form"/>
</dbReference>
<proteinExistence type="predicted"/>
<comment type="caution">
    <text evidence="2">The sequence shown here is derived from an EMBL/GenBank/DDBJ whole genome shotgun (WGS) entry which is preliminary data.</text>
</comment>
<dbReference type="Pfam" id="PF13454">
    <property type="entry name" value="NAD_binding_9"/>
    <property type="match status" value="1"/>
</dbReference>
<dbReference type="RefSeq" id="WP_344614248.1">
    <property type="nucleotide sequence ID" value="NZ_BAAARV010000032.1"/>
</dbReference>
<dbReference type="PANTHER" id="PTHR40254">
    <property type="entry name" value="BLR0577 PROTEIN"/>
    <property type="match status" value="1"/>
</dbReference>
<reference evidence="3" key="1">
    <citation type="journal article" date="2019" name="Int. J. Syst. Evol. Microbiol.">
        <title>The Global Catalogue of Microorganisms (GCM) 10K type strain sequencing project: providing services to taxonomists for standard genome sequencing and annotation.</title>
        <authorList>
            <consortium name="The Broad Institute Genomics Platform"/>
            <consortium name="The Broad Institute Genome Sequencing Center for Infectious Disease"/>
            <person name="Wu L."/>
            <person name="Ma J."/>
        </authorList>
    </citation>
    <scope>NUCLEOTIDE SEQUENCE [LARGE SCALE GENOMIC DNA]</scope>
    <source>
        <strain evidence="3">JCM 3272</strain>
    </source>
</reference>
<dbReference type="InterPro" id="IPR036188">
    <property type="entry name" value="FAD/NAD-bd_sf"/>
</dbReference>
<evidence type="ECO:0000259" key="1">
    <source>
        <dbReference type="Pfam" id="PF13454"/>
    </source>
</evidence>
<dbReference type="EMBL" id="BAAARV010000032">
    <property type="protein sequence ID" value="GAA2352374.1"/>
    <property type="molecule type" value="Genomic_DNA"/>
</dbReference>
<evidence type="ECO:0000313" key="2">
    <source>
        <dbReference type="EMBL" id="GAA2352374.1"/>
    </source>
</evidence>
<evidence type="ECO:0000313" key="3">
    <source>
        <dbReference type="Proteomes" id="UP001501444"/>
    </source>
</evidence>
<sequence length="436" mass="46114">MGRAEATVVVGGGCSGALAAIHLREDPAREVVIVDPAPFGSLGRGAAYRTVDPAHLLNSRAAAMSALADEPGDFVDWCRDQGVPVGPADFAARRVFGDYLHDRLRRVSFVHVRAVATRVRADGTVLLRGGGTLSAGRVVLALGHGAPAGPLAITSAVRTHPYYVGNPWLPGALERVPGDLPALLIGTGLTALDVALTLGGRGRRAPVLAVSRRGLVPQPHLERQPPGDAAFAYHGTDAAGLLRAVRAYAATQPDWRSAVDAIRPQIDRLWWQLSVDARQRFLRHVAAYWEVHRHRMAPGVAEQVQRMRATGALRITAGKIRAIRRGERGFVVTVGDETWPVGAIVNCTGPGGAATTTLGRALLDDGLARRDATGIGLDVDGLGRLIDRGGEPSERLFAVGPTRRGAWWETTAVPEIRAQAKALSELVGSTALAGLP</sequence>
<dbReference type="Gene3D" id="3.50.50.60">
    <property type="entry name" value="FAD/NAD(P)-binding domain"/>
    <property type="match status" value="1"/>
</dbReference>
<organism evidence="2 3">
    <name type="scientific">Dactylosporangium salmoneum</name>
    <dbReference type="NCBI Taxonomy" id="53361"/>
    <lineage>
        <taxon>Bacteria</taxon>
        <taxon>Bacillati</taxon>
        <taxon>Actinomycetota</taxon>
        <taxon>Actinomycetes</taxon>
        <taxon>Micromonosporales</taxon>
        <taxon>Micromonosporaceae</taxon>
        <taxon>Dactylosporangium</taxon>
    </lineage>
</organism>
<feature type="domain" description="FAD-dependent urate hydroxylase HpyO/Asp monooxygenase CreE-like FAD/NAD(P)-binding" evidence="1">
    <location>
        <begin position="8"/>
        <end position="144"/>
    </location>
</feature>